<feature type="compositionally biased region" description="Polar residues" evidence="2">
    <location>
        <begin position="303"/>
        <end position="316"/>
    </location>
</feature>
<dbReference type="AlphaFoldDB" id="L8H2N1"/>
<gene>
    <name evidence="3" type="ORF">ACA1_155790</name>
</gene>
<dbReference type="Proteomes" id="UP000011083">
    <property type="component" value="Unassembled WGS sequence"/>
</dbReference>
<feature type="region of interest" description="Disordered" evidence="2">
    <location>
        <begin position="50"/>
        <end position="69"/>
    </location>
</feature>
<proteinExistence type="predicted"/>
<reference evidence="3 4" key="1">
    <citation type="journal article" date="2013" name="Genome Biol.">
        <title>Genome of Acanthamoeba castellanii highlights extensive lateral gene transfer and early evolution of tyrosine kinase signaling.</title>
        <authorList>
            <person name="Clarke M."/>
            <person name="Lohan A.J."/>
            <person name="Liu B."/>
            <person name="Lagkouvardos I."/>
            <person name="Roy S."/>
            <person name="Zafar N."/>
            <person name="Bertelli C."/>
            <person name="Schilde C."/>
            <person name="Kianianmomeni A."/>
            <person name="Burglin T.R."/>
            <person name="Frech C."/>
            <person name="Turcotte B."/>
            <person name="Kopec K.O."/>
            <person name="Synnott J.M."/>
            <person name="Choo C."/>
            <person name="Paponov I."/>
            <person name="Finkler A."/>
            <person name="Soon Heng Tan C."/>
            <person name="Hutchins A.P."/>
            <person name="Weinmeier T."/>
            <person name="Rattei T."/>
            <person name="Chu J.S."/>
            <person name="Gimenez G."/>
            <person name="Irimia M."/>
            <person name="Rigden D.J."/>
            <person name="Fitzpatrick D.A."/>
            <person name="Lorenzo-Morales J."/>
            <person name="Bateman A."/>
            <person name="Chiu C.H."/>
            <person name="Tang P."/>
            <person name="Hegemann P."/>
            <person name="Fromm H."/>
            <person name="Raoult D."/>
            <person name="Greub G."/>
            <person name="Miranda-Saavedra D."/>
            <person name="Chen N."/>
            <person name="Nash P."/>
            <person name="Ginger M.L."/>
            <person name="Horn M."/>
            <person name="Schaap P."/>
            <person name="Caler L."/>
            <person name="Loftus B."/>
        </authorList>
    </citation>
    <scope>NUCLEOTIDE SEQUENCE [LARGE SCALE GENOMIC DNA]</scope>
    <source>
        <strain evidence="3 4">Neff</strain>
    </source>
</reference>
<feature type="coiled-coil region" evidence="1">
    <location>
        <begin position="125"/>
        <end position="207"/>
    </location>
</feature>
<feature type="region of interest" description="Disordered" evidence="2">
    <location>
        <begin position="846"/>
        <end position="869"/>
    </location>
</feature>
<dbReference type="KEGG" id="acan:ACA1_155790"/>
<feature type="compositionally biased region" description="Acidic residues" evidence="2">
    <location>
        <begin position="543"/>
        <end position="586"/>
    </location>
</feature>
<feature type="compositionally biased region" description="Basic and acidic residues" evidence="2">
    <location>
        <begin position="689"/>
        <end position="735"/>
    </location>
</feature>
<feature type="region of interest" description="Disordered" evidence="2">
    <location>
        <begin position="455"/>
        <end position="482"/>
    </location>
</feature>
<feature type="compositionally biased region" description="Basic and acidic residues" evidence="2">
    <location>
        <begin position="351"/>
        <end position="366"/>
    </location>
</feature>
<dbReference type="GeneID" id="14919379"/>
<evidence type="ECO:0000256" key="1">
    <source>
        <dbReference type="SAM" id="Coils"/>
    </source>
</evidence>
<evidence type="ECO:0000313" key="3">
    <source>
        <dbReference type="EMBL" id="ELR18621.1"/>
    </source>
</evidence>
<dbReference type="VEuPathDB" id="AmoebaDB:ACA1_155790"/>
<evidence type="ECO:0000313" key="4">
    <source>
        <dbReference type="Proteomes" id="UP000011083"/>
    </source>
</evidence>
<organism evidence="3 4">
    <name type="scientific">Acanthamoeba castellanii (strain ATCC 30010 / Neff)</name>
    <dbReference type="NCBI Taxonomy" id="1257118"/>
    <lineage>
        <taxon>Eukaryota</taxon>
        <taxon>Amoebozoa</taxon>
        <taxon>Discosea</taxon>
        <taxon>Longamoebia</taxon>
        <taxon>Centramoebida</taxon>
        <taxon>Acanthamoebidae</taxon>
        <taxon>Acanthamoeba</taxon>
    </lineage>
</organism>
<name>L8H2N1_ACACF</name>
<feature type="compositionally biased region" description="Low complexity" evidence="2">
    <location>
        <begin position="250"/>
        <end position="262"/>
    </location>
</feature>
<feature type="compositionally biased region" description="Basic and acidic residues" evidence="2">
    <location>
        <begin position="631"/>
        <end position="651"/>
    </location>
</feature>
<sequence length="869" mass="97659">MKNLGLAHHFHGKAQQVGAAECKQENWQAITELIQKLEKRHGADALYEDKENHSRGAVRKNGGGGGGCIQDQHAESLHMPATRQRALGIKEVESLALDEVAKKMTGRRAASLGRTELAYIVEVHHAQMKDKLAEKQKQVEKQTKRQQCEEEFALEQLKMNIAKLENTLIKAERSPSAGSHAEKLPNVKRLTEELKALKKQHMAMLMQAGLAEEEIKKKAEVLRQKERAIDHLAKREQAKLTQRNSDGDMATTASAARAAVRAPTSDERYVADERKPKPALAVPNSSEPQRSDAKISKVVVLNTGATRSDESPSTSGDELEERQEEKRARPAAAAARTTTASGAAVKPKRSQIKEAKTKTDERESKPRTVRATAKRREQGEERSTTTKRQQPREEEKLQRDDERLLKKCEKERRAMKEGRQRLPRINEVLKGWGGSCLPPQQHEHHFLDRLNKERRKRVKQMRSDAVRKVKERRKSRTSAIGGTDEAASIIVVKDTPWATKRKKKASATASAGKPVRGRLTFADTESEDDDEDDRRCTGTTIDSNDDDDTSSSSSSEEEDEEVDAITEGYDESDGDGNGDDLVVEMWDDGHGEEGEYQAAGSSDEDDGKIVEPPRDEGISKVSATVILNIDPAERSGKGSGERRPNEFPHDNEVDEGESESENDDDEEESDEESEPEAEVLGYLRKARKEWRWQRDRPERERVEGKRRTAEKRRSQGRKHEERRKSEKRKEQRELDEVVSTDGGEGLERGEHQRAKMKALVAEYLRDLAEPATDLTQLEESYAEPLSEETQQLQALVAVFEARARNRAAGEVALDEDLLRMSLEEKKRALWGDNYHADNIKWAIAQQQQRQAQNGADKAATATTAGVRRS</sequence>
<feature type="compositionally biased region" description="Basic and acidic residues" evidence="2">
    <location>
        <begin position="374"/>
        <end position="403"/>
    </location>
</feature>
<feature type="compositionally biased region" description="Basic and acidic residues" evidence="2">
    <location>
        <begin position="264"/>
        <end position="276"/>
    </location>
</feature>
<dbReference type="RefSeq" id="XP_004340660.1">
    <property type="nucleotide sequence ID" value="XM_004340612.1"/>
</dbReference>
<feature type="compositionally biased region" description="Low complexity" evidence="2">
    <location>
        <begin position="330"/>
        <end position="344"/>
    </location>
</feature>
<protein>
    <submittedName>
        <fullName evidence="3">Uncharacterized protein</fullName>
    </submittedName>
</protein>
<dbReference type="EMBL" id="KB007951">
    <property type="protein sequence ID" value="ELR18621.1"/>
    <property type="molecule type" value="Genomic_DNA"/>
</dbReference>
<keyword evidence="4" id="KW-1185">Reference proteome</keyword>
<accession>L8H2N1</accession>
<keyword evidence="1" id="KW-0175">Coiled coil</keyword>
<feature type="region of interest" description="Disordered" evidence="2">
    <location>
        <begin position="233"/>
        <end position="403"/>
    </location>
</feature>
<evidence type="ECO:0000256" key="2">
    <source>
        <dbReference type="SAM" id="MobiDB-lite"/>
    </source>
</evidence>
<feature type="region of interest" description="Disordered" evidence="2">
    <location>
        <begin position="496"/>
        <end position="751"/>
    </location>
</feature>
<feature type="compositionally biased region" description="Acidic residues" evidence="2">
    <location>
        <begin position="652"/>
        <end position="677"/>
    </location>
</feature>
<feature type="compositionally biased region" description="Basic and acidic residues" evidence="2">
    <location>
        <begin position="607"/>
        <end position="618"/>
    </location>
</feature>